<accession>A0A1X7R860</accession>
<feature type="compositionally biased region" description="Basic residues" evidence="3">
    <location>
        <begin position="209"/>
        <end position="224"/>
    </location>
</feature>
<keyword evidence="2" id="KW-0597">Phosphoprotein</keyword>
<keyword evidence="5" id="KW-1185">Reference proteome</keyword>
<gene>
    <name evidence="4" type="ORF">KASA_0J01056G</name>
</gene>
<dbReference type="Proteomes" id="UP000196158">
    <property type="component" value="Unassembled WGS sequence"/>
</dbReference>
<evidence type="ECO:0000256" key="1">
    <source>
        <dbReference type="ARBA" id="ARBA00008990"/>
    </source>
</evidence>
<evidence type="ECO:0000256" key="3">
    <source>
        <dbReference type="SAM" id="MobiDB-lite"/>
    </source>
</evidence>
<sequence>MSDIFERAVQDPCSNDVDDADNNTNDDFSLINNQNVVVPQAPPLHHQLRKVQTAPHFHNHDKQIDYNMNSRDDNLLLQRSHTYSRPYCCSTNRTDSSLFVQQAARRPSFIKQSGSEQTLLSLNNNYYNNEDISSCNAIPTHVYGLEKYVSPQLDELSTDEIYCNQSNNEGITTDSSVFDNKDYSNIKNITSSSSLASSSSPTNNNNNTKSHHNHNHNHNRHTVRHNSSTSEQVQGNLPVMERRPSTIKISLANSFA</sequence>
<dbReference type="EMBL" id="FXLY01000009">
    <property type="protein sequence ID" value="SMN21794.1"/>
    <property type="molecule type" value="Genomic_DNA"/>
</dbReference>
<evidence type="ECO:0000313" key="5">
    <source>
        <dbReference type="Proteomes" id="UP000196158"/>
    </source>
</evidence>
<dbReference type="OrthoDB" id="4070730at2759"/>
<evidence type="ECO:0000256" key="2">
    <source>
        <dbReference type="ARBA" id="ARBA00022553"/>
    </source>
</evidence>
<comment type="similarity">
    <text evidence="1">Belongs to the ISF1/MBR1 family.</text>
</comment>
<protein>
    <submittedName>
        <fullName evidence="4">Similar to Saccharomyces cerevisiae YMR081C ISF1 Serine-rich, hydrophilic protein with similarity to Mbr1p</fullName>
    </submittedName>
</protein>
<reference evidence="4 5" key="1">
    <citation type="submission" date="2017-04" db="EMBL/GenBank/DDBJ databases">
        <authorList>
            <person name="Afonso C.L."/>
            <person name="Miller P.J."/>
            <person name="Scott M.A."/>
            <person name="Spackman E."/>
            <person name="Goraichik I."/>
            <person name="Dimitrov K.M."/>
            <person name="Suarez D.L."/>
            <person name="Swayne D.E."/>
        </authorList>
    </citation>
    <scope>NUCLEOTIDE SEQUENCE [LARGE SCALE GENOMIC DNA]</scope>
</reference>
<feature type="region of interest" description="Disordered" evidence="3">
    <location>
        <begin position="191"/>
        <end position="244"/>
    </location>
</feature>
<feature type="compositionally biased region" description="Low complexity" evidence="3">
    <location>
        <begin position="191"/>
        <end position="208"/>
    </location>
</feature>
<evidence type="ECO:0000313" key="4">
    <source>
        <dbReference type="EMBL" id="SMN21794.1"/>
    </source>
</evidence>
<dbReference type="InterPro" id="IPR031443">
    <property type="entry name" value="Mbr1"/>
</dbReference>
<dbReference type="AlphaFoldDB" id="A0A1X7R860"/>
<dbReference type="Pfam" id="PF17058">
    <property type="entry name" value="MBR1"/>
    <property type="match status" value="2"/>
</dbReference>
<name>A0A1X7R860_9SACH</name>
<proteinExistence type="inferred from homology"/>
<organism evidence="4 5">
    <name type="scientific">Maudiozyma saulgeensis</name>
    <dbReference type="NCBI Taxonomy" id="1789683"/>
    <lineage>
        <taxon>Eukaryota</taxon>
        <taxon>Fungi</taxon>
        <taxon>Dikarya</taxon>
        <taxon>Ascomycota</taxon>
        <taxon>Saccharomycotina</taxon>
        <taxon>Saccharomycetes</taxon>
        <taxon>Saccharomycetales</taxon>
        <taxon>Saccharomycetaceae</taxon>
        <taxon>Maudiozyma</taxon>
    </lineage>
</organism>